<feature type="coiled-coil region" evidence="12">
    <location>
        <begin position="393"/>
        <end position="420"/>
    </location>
</feature>
<feature type="transmembrane region" description="Helical" evidence="13">
    <location>
        <begin position="333"/>
        <end position="353"/>
    </location>
</feature>
<keyword evidence="3" id="KW-0597">Phosphoprotein</keyword>
<dbReference type="Pfam" id="PF02518">
    <property type="entry name" value="HATPase_c"/>
    <property type="match status" value="1"/>
</dbReference>
<evidence type="ECO:0000256" key="3">
    <source>
        <dbReference type="ARBA" id="ARBA00022553"/>
    </source>
</evidence>
<dbReference type="InterPro" id="IPR036890">
    <property type="entry name" value="HATPase_C_sf"/>
</dbReference>
<gene>
    <name evidence="15" type="ORF">Ana3638_22975</name>
</gene>
<dbReference type="Pfam" id="PF06580">
    <property type="entry name" value="His_kinase"/>
    <property type="match status" value="1"/>
</dbReference>
<dbReference type="InterPro" id="IPR010559">
    <property type="entry name" value="Sig_transdc_His_kin_internal"/>
</dbReference>
<dbReference type="GO" id="GO:0005886">
    <property type="term" value="C:plasma membrane"/>
    <property type="evidence" value="ECO:0007669"/>
    <property type="project" value="UniProtKB-SubCell"/>
</dbReference>
<evidence type="ECO:0000256" key="6">
    <source>
        <dbReference type="ARBA" id="ARBA00022741"/>
    </source>
</evidence>
<dbReference type="RefSeq" id="WP_161840107.1">
    <property type="nucleotide sequence ID" value="NZ_CP048000.1"/>
</dbReference>
<keyword evidence="10" id="KW-0902">Two-component regulatory system</keyword>
<evidence type="ECO:0000256" key="13">
    <source>
        <dbReference type="SAM" id="Phobius"/>
    </source>
</evidence>
<evidence type="ECO:0000256" key="10">
    <source>
        <dbReference type="ARBA" id="ARBA00023012"/>
    </source>
</evidence>
<evidence type="ECO:0000256" key="12">
    <source>
        <dbReference type="SAM" id="Coils"/>
    </source>
</evidence>
<keyword evidence="11 13" id="KW-0472">Membrane</keyword>
<evidence type="ECO:0000256" key="4">
    <source>
        <dbReference type="ARBA" id="ARBA00022679"/>
    </source>
</evidence>
<dbReference type="InterPro" id="IPR003594">
    <property type="entry name" value="HATPase_dom"/>
</dbReference>
<keyword evidence="6" id="KW-0547">Nucleotide-binding</keyword>
<dbReference type="PANTHER" id="PTHR34220">
    <property type="entry name" value="SENSOR HISTIDINE KINASE YPDA"/>
    <property type="match status" value="1"/>
</dbReference>
<dbReference type="InterPro" id="IPR003660">
    <property type="entry name" value="HAMP_dom"/>
</dbReference>
<dbReference type="InterPro" id="IPR050640">
    <property type="entry name" value="Bact_2-comp_sensor_kinase"/>
</dbReference>
<name>A0A6P1TV28_9FIRM</name>
<dbReference type="Proteomes" id="UP000464314">
    <property type="component" value="Chromosome"/>
</dbReference>
<accession>A0A6P1TV28</accession>
<dbReference type="AlphaFoldDB" id="A0A6P1TV28"/>
<evidence type="ECO:0000256" key="1">
    <source>
        <dbReference type="ARBA" id="ARBA00004651"/>
    </source>
</evidence>
<keyword evidence="8" id="KW-0067">ATP-binding</keyword>
<evidence type="ECO:0000256" key="11">
    <source>
        <dbReference type="ARBA" id="ARBA00023136"/>
    </source>
</evidence>
<evidence type="ECO:0000256" key="7">
    <source>
        <dbReference type="ARBA" id="ARBA00022777"/>
    </source>
</evidence>
<comment type="subcellular location">
    <subcellularLocation>
        <location evidence="1">Cell membrane</location>
        <topology evidence="1">Multi-pass membrane protein</topology>
    </subcellularLocation>
</comment>
<dbReference type="GO" id="GO:0005524">
    <property type="term" value="F:ATP binding"/>
    <property type="evidence" value="ECO:0007669"/>
    <property type="project" value="UniProtKB-KW"/>
</dbReference>
<dbReference type="EMBL" id="CP048000">
    <property type="protein sequence ID" value="QHQ63285.1"/>
    <property type="molecule type" value="Genomic_DNA"/>
</dbReference>
<dbReference type="GO" id="GO:0000155">
    <property type="term" value="F:phosphorelay sensor kinase activity"/>
    <property type="evidence" value="ECO:0007669"/>
    <property type="project" value="InterPro"/>
</dbReference>
<protein>
    <recommendedName>
        <fullName evidence="14">HAMP domain-containing protein</fullName>
    </recommendedName>
</protein>
<keyword evidence="12" id="KW-0175">Coiled coil</keyword>
<keyword evidence="9 13" id="KW-1133">Transmembrane helix</keyword>
<dbReference type="SUPFAM" id="SSF55874">
    <property type="entry name" value="ATPase domain of HSP90 chaperone/DNA topoisomerase II/histidine kinase"/>
    <property type="match status" value="1"/>
</dbReference>
<proteinExistence type="predicted"/>
<reference evidence="15 16" key="1">
    <citation type="submission" date="2020-01" db="EMBL/GenBank/DDBJ databases">
        <title>Genome analysis of Anaerocolumna sp. CBA3638.</title>
        <authorList>
            <person name="Kim J."/>
            <person name="Roh S.W."/>
        </authorList>
    </citation>
    <scope>NUCLEOTIDE SEQUENCE [LARGE SCALE GENOMIC DNA]</scope>
    <source>
        <strain evidence="15 16">CBA3638</strain>
    </source>
</reference>
<keyword evidence="16" id="KW-1185">Reference proteome</keyword>
<keyword evidence="7" id="KW-0418">Kinase</keyword>
<dbReference type="PANTHER" id="PTHR34220:SF11">
    <property type="entry name" value="SENSOR PROTEIN KINASE HPTS"/>
    <property type="match status" value="1"/>
</dbReference>
<dbReference type="Gene3D" id="3.30.565.10">
    <property type="entry name" value="Histidine kinase-like ATPase, C-terminal domain"/>
    <property type="match status" value="1"/>
</dbReference>
<sequence length="623" mass="71070">MAAGPDFVSETTGFGKHFNLRSRYKGRARQCSGPKNICFNLGKSAEMGDNLKTIIKGLLVRLSHSIHLKLILIYVLSLLVVHLVTWWVLSVFLFQPQEKERMDNMHYNLEKIVGNIRNIRENYDNILYRLCNNRIIYKSLSDKCRNYEAVWEALTNIKYTLNEDMARSSIIKKLEVYQQGSDIGQDGRYVYADGFEEEKLTSSDWKLESIDGTVLLCRYQKIFSLYNDTRAYLKIAVESQEAFGDAVELELDMNGFAYLTDGNNRILASSDPGAGVTYLSGVLPGHESDYKDGVLTKQKDVMIIKGPVDERWNVWLVVSARQYMDKVNRAKSIAGAVLLGYGFCSAIALSLLLSQVFGRLKKLGERMERLKGDISYITVPERYDEVTALEIKYNTMLEKLEHTIEEMAEVKNQKQKFELKSLESQINPHFLYNTLGVMRWEALESNNSKLAAMIDDLTAFYRLSLNKGQGLLKVEQEIKLVKAYVNIQQMRWDYVVDVSISMDPGISEVMVPKMILQPLVENIWLHGNITAEGNQRIEVSAKNAGTYVEFKIWDNGNGISESILEKFNGNKEIAEDSFGIGIQFIHNILKHYYGTDYVYEVSSKKQDGTLVRIMLPKEMGVMS</sequence>
<evidence type="ECO:0000313" key="16">
    <source>
        <dbReference type="Proteomes" id="UP000464314"/>
    </source>
</evidence>
<organism evidence="15 16">
    <name type="scientific">Anaerocolumna sedimenticola</name>
    <dbReference type="NCBI Taxonomy" id="2696063"/>
    <lineage>
        <taxon>Bacteria</taxon>
        <taxon>Bacillati</taxon>
        <taxon>Bacillota</taxon>
        <taxon>Clostridia</taxon>
        <taxon>Lachnospirales</taxon>
        <taxon>Lachnospiraceae</taxon>
        <taxon>Anaerocolumna</taxon>
    </lineage>
</organism>
<evidence type="ECO:0000256" key="9">
    <source>
        <dbReference type="ARBA" id="ARBA00022989"/>
    </source>
</evidence>
<keyword evidence="5 13" id="KW-0812">Transmembrane</keyword>
<evidence type="ECO:0000313" key="15">
    <source>
        <dbReference type="EMBL" id="QHQ63285.1"/>
    </source>
</evidence>
<evidence type="ECO:0000256" key="5">
    <source>
        <dbReference type="ARBA" id="ARBA00022692"/>
    </source>
</evidence>
<dbReference type="KEGG" id="anr:Ana3638_22975"/>
<evidence type="ECO:0000259" key="14">
    <source>
        <dbReference type="PROSITE" id="PS50885"/>
    </source>
</evidence>
<feature type="domain" description="HAMP" evidence="14">
    <location>
        <begin position="354"/>
        <end position="405"/>
    </location>
</feature>
<dbReference type="PROSITE" id="PS50885">
    <property type="entry name" value="HAMP"/>
    <property type="match status" value="1"/>
</dbReference>
<evidence type="ECO:0000256" key="8">
    <source>
        <dbReference type="ARBA" id="ARBA00022840"/>
    </source>
</evidence>
<feature type="transmembrane region" description="Helical" evidence="13">
    <location>
        <begin position="71"/>
        <end position="94"/>
    </location>
</feature>
<evidence type="ECO:0000256" key="2">
    <source>
        <dbReference type="ARBA" id="ARBA00022475"/>
    </source>
</evidence>
<keyword evidence="4" id="KW-0808">Transferase</keyword>
<keyword evidence="2" id="KW-1003">Cell membrane</keyword>